<gene>
    <name evidence="8" type="ORF">METZ01_LOCUS16856</name>
</gene>
<sequence length="142" mass="15551">MLGPMSDAHGLEEGTAQQLDFDKLGTIGRSGHRVVPVVLQEADSGEVLFVGYANEEAFRMTLELGSAVLYSTSREEIWHKGATSGDTLSLVDVRVNCEQNSLLYRVHRDGGGACHTLDRDDATRESCYYRIATSPNDLAFVN</sequence>
<dbReference type="SUPFAM" id="SSF141734">
    <property type="entry name" value="HisI-like"/>
    <property type="match status" value="1"/>
</dbReference>
<dbReference type="EC" id="3.5.4.19" evidence="3"/>
<keyword evidence="5" id="KW-0378">Hydrolase</keyword>
<protein>
    <recommendedName>
        <fullName evidence="3">phosphoribosyl-AMP cyclohydrolase</fullName>
        <ecNumber evidence="3">3.5.4.19</ecNumber>
    </recommendedName>
</protein>
<dbReference type="AlphaFoldDB" id="A0A381PAK1"/>
<dbReference type="InterPro" id="IPR038019">
    <property type="entry name" value="PRib_AMP_CycHydrolase_sf"/>
</dbReference>
<dbReference type="Pfam" id="PF01502">
    <property type="entry name" value="PRA-CH"/>
    <property type="match status" value="1"/>
</dbReference>
<dbReference type="GO" id="GO:0004635">
    <property type="term" value="F:phosphoribosyl-AMP cyclohydrolase activity"/>
    <property type="evidence" value="ECO:0007669"/>
    <property type="project" value="UniProtKB-EC"/>
</dbReference>
<dbReference type="Gene3D" id="3.10.20.810">
    <property type="entry name" value="Phosphoribosyl-AMP cyclohydrolase"/>
    <property type="match status" value="1"/>
</dbReference>
<dbReference type="InterPro" id="IPR002496">
    <property type="entry name" value="PRib_AMP_CycHydrolase_dom"/>
</dbReference>
<evidence type="ECO:0000313" key="8">
    <source>
        <dbReference type="EMBL" id="SUZ64002.1"/>
    </source>
</evidence>
<evidence type="ECO:0000256" key="1">
    <source>
        <dbReference type="ARBA" id="ARBA00000024"/>
    </source>
</evidence>
<dbReference type="PANTHER" id="PTHR42945:SF1">
    <property type="entry name" value="HISTIDINE BIOSYNTHESIS BIFUNCTIONAL PROTEIN HIS7"/>
    <property type="match status" value="1"/>
</dbReference>
<evidence type="ECO:0000256" key="2">
    <source>
        <dbReference type="ARBA" id="ARBA00005169"/>
    </source>
</evidence>
<organism evidence="8">
    <name type="scientific">marine metagenome</name>
    <dbReference type="NCBI Taxonomy" id="408172"/>
    <lineage>
        <taxon>unclassified sequences</taxon>
        <taxon>metagenomes</taxon>
        <taxon>ecological metagenomes</taxon>
    </lineage>
</organism>
<comment type="catalytic activity">
    <reaction evidence="1">
        <text>1-(5-phospho-beta-D-ribosyl)-5'-AMP + H2O = 1-(5-phospho-beta-D-ribosyl)-5-[(5-phospho-beta-D-ribosylamino)methylideneamino]imidazole-4-carboxamide</text>
        <dbReference type="Rhea" id="RHEA:20049"/>
        <dbReference type="ChEBI" id="CHEBI:15377"/>
        <dbReference type="ChEBI" id="CHEBI:58435"/>
        <dbReference type="ChEBI" id="CHEBI:59457"/>
        <dbReference type="EC" id="3.5.4.19"/>
    </reaction>
</comment>
<dbReference type="UniPathway" id="UPA00031">
    <property type="reaction ID" value="UER00008"/>
</dbReference>
<evidence type="ECO:0000259" key="7">
    <source>
        <dbReference type="Pfam" id="PF01502"/>
    </source>
</evidence>
<evidence type="ECO:0000256" key="6">
    <source>
        <dbReference type="ARBA" id="ARBA00023102"/>
    </source>
</evidence>
<feature type="domain" description="Phosphoribosyl-AMP cyclohydrolase" evidence="7">
    <location>
        <begin position="50"/>
        <end position="129"/>
    </location>
</feature>
<dbReference type="GO" id="GO:0000105">
    <property type="term" value="P:L-histidine biosynthetic process"/>
    <property type="evidence" value="ECO:0007669"/>
    <property type="project" value="UniProtKB-UniPathway"/>
</dbReference>
<evidence type="ECO:0000256" key="5">
    <source>
        <dbReference type="ARBA" id="ARBA00022801"/>
    </source>
</evidence>
<name>A0A381PAK1_9ZZZZ</name>
<keyword evidence="6" id="KW-0368">Histidine biosynthesis</keyword>
<reference evidence="8" key="1">
    <citation type="submission" date="2018-05" db="EMBL/GenBank/DDBJ databases">
        <authorList>
            <person name="Lanie J.A."/>
            <person name="Ng W.-L."/>
            <person name="Kazmierczak K.M."/>
            <person name="Andrzejewski T.M."/>
            <person name="Davidsen T.M."/>
            <person name="Wayne K.J."/>
            <person name="Tettelin H."/>
            <person name="Glass J.I."/>
            <person name="Rusch D."/>
            <person name="Podicherti R."/>
            <person name="Tsui H.-C.T."/>
            <person name="Winkler M.E."/>
        </authorList>
    </citation>
    <scope>NUCLEOTIDE SEQUENCE</scope>
</reference>
<proteinExistence type="predicted"/>
<evidence type="ECO:0000256" key="3">
    <source>
        <dbReference type="ARBA" id="ARBA00012721"/>
    </source>
</evidence>
<accession>A0A381PAK1</accession>
<keyword evidence="4" id="KW-0028">Amino-acid biosynthesis</keyword>
<dbReference type="EMBL" id="UINC01000928">
    <property type="protein sequence ID" value="SUZ64002.1"/>
    <property type="molecule type" value="Genomic_DNA"/>
</dbReference>
<evidence type="ECO:0000256" key="4">
    <source>
        <dbReference type="ARBA" id="ARBA00022605"/>
    </source>
</evidence>
<comment type="pathway">
    <text evidence="2">Amino-acid biosynthesis; L-histidine biosynthesis; L-histidine from 5-phospho-alpha-D-ribose 1-diphosphate: step 3/9.</text>
</comment>
<dbReference type="PANTHER" id="PTHR42945">
    <property type="entry name" value="HISTIDINE BIOSYNTHESIS BIFUNCTIONAL PROTEIN"/>
    <property type="match status" value="1"/>
</dbReference>